<evidence type="ECO:0000313" key="2">
    <source>
        <dbReference type="Proteomes" id="UP001234989"/>
    </source>
</evidence>
<organism evidence="1 2">
    <name type="scientific">Solanum verrucosum</name>
    <dbReference type="NCBI Taxonomy" id="315347"/>
    <lineage>
        <taxon>Eukaryota</taxon>
        <taxon>Viridiplantae</taxon>
        <taxon>Streptophyta</taxon>
        <taxon>Embryophyta</taxon>
        <taxon>Tracheophyta</taxon>
        <taxon>Spermatophyta</taxon>
        <taxon>Magnoliopsida</taxon>
        <taxon>eudicotyledons</taxon>
        <taxon>Gunneridae</taxon>
        <taxon>Pentapetalae</taxon>
        <taxon>asterids</taxon>
        <taxon>lamiids</taxon>
        <taxon>Solanales</taxon>
        <taxon>Solanaceae</taxon>
        <taxon>Solanoideae</taxon>
        <taxon>Solaneae</taxon>
        <taxon>Solanum</taxon>
    </lineage>
</organism>
<gene>
    <name evidence="1" type="ORF">MTR67_030420</name>
</gene>
<dbReference type="EMBL" id="CP133618">
    <property type="protein sequence ID" value="WMV37035.1"/>
    <property type="molecule type" value="Genomic_DNA"/>
</dbReference>
<dbReference type="Proteomes" id="UP001234989">
    <property type="component" value="Chromosome 7"/>
</dbReference>
<name>A0AAF0RCM6_SOLVR</name>
<proteinExistence type="predicted"/>
<keyword evidence="2" id="KW-1185">Reference proteome</keyword>
<sequence length="105" mass="12329">MCTGLYAIDLILANSCLKDLFPNIYGLDLQQEKTVEGAWSTQGWNFRFRGKLNDWEVDTVVELFRTLEEFNSTKEGPDRLWWKWTVEDASELVQLISFSIETFNR</sequence>
<accession>A0AAF0RCM6</accession>
<evidence type="ECO:0000313" key="1">
    <source>
        <dbReference type="EMBL" id="WMV37035.1"/>
    </source>
</evidence>
<dbReference type="AlphaFoldDB" id="A0AAF0RCM6"/>
<protein>
    <submittedName>
        <fullName evidence="1">Uncharacterized protein</fullName>
    </submittedName>
</protein>
<reference evidence="1" key="1">
    <citation type="submission" date="2023-08" db="EMBL/GenBank/DDBJ databases">
        <title>A de novo genome assembly of Solanum verrucosum Schlechtendal, a Mexican diploid species geographically isolated from the other diploid A-genome species in potato relatives.</title>
        <authorList>
            <person name="Hosaka K."/>
        </authorList>
    </citation>
    <scope>NUCLEOTIDE SEQUENCE</scope>
    <source>
        <tissue evidence="1">Young leaves</tissue>
    </source>
</reference>